<dbReference type="CDD" id="cd05013">
    <property type="entry name" value="SIS_RpiR"/>
    <property type="match status" value="1"/>
</dbReference>
<keyword evidence="2" id="KW-0238">DNA-binding</keyword>
<dbReference type="PANTHER" id="PTHR30514">
    <property type="entry name" value="GLUCOKINASE"/>
    <property type="match status" value="1"/>
</dbReference>
<keyword evidence="3" id="KW-0804">Transcription</keyword>
<dbReference type="InterPro" id="IPR046348">
    <property type="entry name" value="SIS_dom_sf"/>
</dbReference>
<dbReference type="PROSITE" id="PS51464">
    <property type="entry name" value="SIS"/>
    <property type="match status" value="1"/>
</dbReference>
<dbReference type="EMBL" id="RCHI01000014">
    <property type="protein sequence ID" value="RLL63748.1"/>
    <property type="molecule type" value="Genomic_DNA"/>
</dbReference>
<organism evidence="6 7">
    <name type="scientific">Paenirhodobacter hankyongi</name>
    <dbReference type="NCBI Taxonomy" id="2294033"/>
    <lineage>
        <taxon>Bacteria</taxon>
        <taxon>Pseudomonadati</taxon>
        <taxon>Pseudomonadota</taxon>
        <taxon>Alphaproteobacteria</taxon>
        <taxon>Rhodobacterales</taxon>
        <taxon>Rhodobacter group</taxon>
        <taxon>Paenirhodobacter</taxon>
    </lineage>
</organism>
<keyword evidence="1" id="KW-0805">Transcription regulation</keyword>
<evidence type="ECO:0000313" key="7">
    <source>
        <dbReference type="Proteomes" id="UP000279673"/>
    </source>
</evidence>
<evidence type="ECO:0000259" key="4">
    <source>
        <dbReference type="PROSITE" id="PS51071"/>
    </source>
</evidence>
<evidence type="ECO:0000259" key="5">
    <source>
        <dbReference type="PROSITE" id="PS51464"/>
    </source>
</evidence>
<evidence type="ECO:0000313" key="6">
    <source>
        <dbReference type="EMBL" id="RLL63748.1"/>
    </source>
</evidence>
<dbReference type="PANTHER" id="PTHR30514:SF1">
    <property type="entry name" value="HTH-TYPE TRANSCRIPTIONAL REGULATOR HEXR-RELATED"/>
    <property type="match status" value="1"/>
</dbReference>
<accession>A0A421BLK7</accession>
<dbReference type="Pfam" id="PF01380">
    <property type="entry name" value="SIS"/>
    <property type="match status" value="1"/>
</dbReference>
<dbReference type="SUPFAM" id="SSF46689">
    <property type="entry name" value="Homeodomain-like"/>
    <property type="match status" value="1"/>
</dbReference>
<feature type="domain" description="HTH rpiR-type" evidence="4">
    <location>
        <begin position="15"/>
        <end position="91"/>
    </location>
</feature>
<dbReference type="InterPro" id="IPR047640">
    <property type="entry name" value="RpiR-like"/>
</dbReference>
<name>A0A421BLK7_9RHOB</name>
<gene>
    <name evidence="6" type="ORF">DYS74_13650</name>
</gene>
<dbReference type="Pfam" id="PF01418">
    <property type="entry name" value="HTH_6"/>
    <property type="match status" value="1"/>
</dbReference>
<dbReference type="InterPro" id="IPR036388">
    <property type="entry name" value="WH-like_DNA-bd_sf"/>
</dbReference>
<dbReference type="Gene3D" id="3.40.50.10490">
    <property type="entry name" value="Glucose-6-phosphate isomerase like protein, domain 1"/>
    <property type="match status" value="1"/>
</dbReference>
<dbReference type="Proteomes" id="UP000279673">
    <property type="component" value="Unassembled WGS sequence"/>
</dbReference>
<protein>
    <submittedName>
        <fullName evidence="6">MurR/RpiR family transcriptional regulator</fullName>
    </submittedName>
</protein>
<evidence type="ECO:0000256" key="3">
    <source>
        <dbReference type="ARBA" id="ARBA00023163"/>
    </source>
</evidence>
<dbReference type="Gene3D" id="1.10.10.10">
    <property type="entry name" value="Winged helix-like DNA-binding domain superfamily/Winged helix DNA-binding domain"/>
    <property type="match status" value="1"/>
</dbReference>
<dbReference type="InterPro" id="IPR009057">
    <property type="entry name" value="Homeodomain-like_sf"/>
</dbReference>
<evidence type="ECO:0000256" key="1">
    <source>
        <dbReference type="ARBA" id="ARBA00023015"/>
    </source>
</evidence>
<dbReference type="InterPro" id="IPR000281">
    <property type="entry name" value="HTH_RpiR"/>
</dbReference>
<dbReference type="GO" id="GO:0097367">
    <property type="term" value="F:carbohydrate derivative binding"/>
    <property type="evidence" value="ECO:0007669"/>
    <property type="project" value="InterPro"/>
</dbReference>
<dbReference type="GO" id="GO:0003700">
    <property type="term" value="F:DNA-binding transcription factor activity"/>
    <property type="evidence" value="ECO:0007669"/>
    <property type="project" value="InterPro"/>
</dbReference>
<dbReference type="GO" id="GO:1901135">
    <property type="term" value="P:carbohydrate derivative metabolic process"/>
    <property type="evidence" value="ECO:0007669"/>
    <property type="project" value="InterPro"/>
</dbReference>
<evidence type="ECO:0000256" key="2">
    <source>
        <dbReference type="ARBA" id="ARBA00023125"/>
    </source>
</evidence>
<dbReference type="InterPro" id="IPR035472">
    <property type="entry name" value="RpiR-like_SIS"/>
</dbReference>
<comment type="caution">
    <text evidence="6">The sequence shown here is derived from an EMBL/GenBank/DDBJ whole genome shotgun (WGS) entry which is preliminary data.</text>
</comment>
<dbReference type="InterPro" id="IPR001347">
    <property type="entry name" value="SIS_dom"/>
</dbReference>
<keyword evidence="7" id="KW-1185">Reference proteome</keyword>
<sequence>MTSEPTPSGMAPFGKGVFLHMQHRLATLPEALARVCRFALETPELVVRMSLADLARQSGSGEASVIRFCRALGFEGFREFRVALAADIAYQQGNPPKPSSDLAERLCAALRSTSEHAAPETLRRTAALLLAAPHVDVFGAGLSGMLAGMVAYRLARIGLLARAFSDPVVSDEVTLSRHRGSVALLVTETGLTLRNEQFLSLARDRGARTVAITGHAQKELQALCDEVLVASPLMPLPERGELGPVIAKLFLCDLLVQEVVHLRSSGAGL</sequence>
<dbReference type="SUPFAM" id="SSF53697">
    <property type="entry name" value="SIS domain"/>
    <property type="match status" value="1"/>
</dbReference>
<dbReference type="AlphaFoldDB" id="A0A421BLK7"/>
<dbReference type="GO" id="GO:0003677">
    <property type="term" value="F:DNA binding"/>
    <property type="evidence" value="ECO:0007669"/>
    <property type="project" value="UniProtKB-KW"/>
</dbReference>
<feature type="domain" description="SIS" evidence="5">
    <location>
        <begin position="125"/>
        <end position="265"/>
    </location>
</feature>
<dbReference type="PROSITE" id="PS51071">
    <property type="entry name" value="HTH_RPIR"/>
    <property type="match status" value="1"/>
</dbReference>
<reference evidence="6 7" key="1">
    <citation type="submission" date="2018-10" db="EMBL/GenBank/DDBJ databases">
        <title>Rhodobacter sp . BO-81.</title>
        <authorList>
            <person name="Im W.T."/>
        </authorList>
    </citation>
    <scope>NUCLEOTIDE SEQUENCE [LARGE SCALE GENOMIC DNA]</scope>
    <source>
        <strain evidence="6 7">BO-81</strain>
    </source>
</reference>
<proteinExistence type="predicted"/>